<feature type="transmembrane region" description="Helical" evidence="6">
    <location>
        <begin position="203"/>
        <end position="227"/>
    </location>
</feature>
<dbReference type="PIRSF" id="PIRSF006060">
    <property type="entry name" value="AA_transporter"/>
    <property type="match status" value="1"/>
</dbReference>
<evidence type="ECO:0000313" key="7">
    <source>
        <dbReference type="EMBL" id="MUM65065.1"/>
    </source>
</evidence>
<feature type="transmembrane region" description="Helical" evidence="6">
    <location>
        <begin position="248"/>
        <end position="268"/>
    </location>
</feature>
<gene>
    <name evidence="7" type="ORF">D1867_07400</name>
</gene>
<evidence type="ECO:0000313" key="8">
    <source>
        <dbReference type="Proteomes" id="UP000440125"/>
    </source>
</evidence>
<dbReference type="InterPro" id="IPR002293">
    <property type="entry name" value="AA/rel_permease1"/>
</dbReference>
<dbReference type="AlphaFoldDB" id="A0A6A9QFK4"/>
<feature type="transmembrane region" description="Helical" evidence="6">
    <location>
        <begin position="442"/>
        <end position="459"/>
    </location>
</feature>
<dbReference type="PANTHER" id="PTHR42770:SF7">
    <property type="entry name" value="MEMBRANE PROTEIN"/>
    <property type="match status" value="1"/>
</dbReference>
<comment type="subcellular location">
    <subcellularLocation>
        <location evidence="1">Cell membrane</location>
        <topology evidence="1">Multi-pass membrane protein</topology>
    </subcellularLocation>
</comment>
<dbReference type="GO" id="GO:0022857">
    <property type="term" value="F:transmembrane transporter activity"/>
    <property type="evidence" value="ECO:0007669"/>
    <property type="project" value="InterPro"/>
</dbReference>
<feature type="transmembrane region" description="Helical" evidence="6">
    <location>
        <begin position="408"/>
        <end position="430"/>
    </location>
</feature>
<accession>A0A6A9QFK4</accession>
<sequence>MEKIEWLKRDILHILDLIPLSTSSVAPTFSIAAAYGSMVALMGPSAIMAVVVSFPFFLFASIIFRQLNRKAPHAGASYHWGMALVNKKYGSFQFWIVSLAYFLSLPPIIIPAGEYTLDLLYRLHMISRAMELSVFWDSIVGMIWAAIAAIPLLLGAKPTARFTEAFLVIELIILSSFIGIGLVELPTHVINKFSFSWFFSPSWLMNPSMFLSLTATMVIVATILDGWEIDSYASEESKKPTRWPGNSGIIGLISVFIIYMITMPIMTIETPISALSSSIDPLARWASYVIPNYVWLMDIAVIASTASSLWLTAYILSRAWYAGGREGLLPRIFSKVHSKYGSPWFNIMIITVLEIFVQGLELVSPSMQSFFGIVLTGAGAFLLMEFAIDSTTATITWWRNKSSGAIDVLLRVISPLTAFVMFSVIIMGIIEAGPAFGIPSTNYAIAIITMILPGIYFTFRSYKAKIIVPEWISREIKEERNKLR</sequence>
<dbReference type="OrthoDB" id="43026at2157"/>
<feature type="transmembrane region" description="Helical" evidence="6">
    <location>
        <begin position="12"/>
        <end position="35"/>
    </location>
</feature>
<name>A0A6A9QFK4_ACIIN</name>
<feature type="transmembrane region" description="Helical" evidence="6">
    <location>
        <begin position="344"/>
        <end position="363"/>
    </location>
</feature>
<dbReference type="Pfam" id="PF13520">
    <property type="entry name" value="AA_permease_2"/>
    <property type="match status" value="1"/>
</dbReference>
<dbReference type="InterPro" id="IPR050367">
    <property type="entry name" value="APC_superfamily"/>
</dbReference>
<dbReference type="EMBL" id="WFIY01000004">
    <property type="protein sequence ID" value="MUM65065.1"/>
    <property type="molecule type" value="Genomic_DNA"/>
</dbReference>
<feature type="transmembrane region" description="Helical" evidence="6">
    <location>
        <begin position="41"/>
        <end position="64"/>
    </location>
</feature>
<dbReference type="PANTHER" id="PTHR42770">
    <property type="entry name" value="AMINO ACID TRANSPORTER-RELATED"/>
    <property type="match status" value="1"/>
</dbReference>
<evidence type="ECO:0000256" key="1">
    <source>
        <dbReference type="ARBA" id="ARBA00004651"/>
    </source>
</evidence>
<proteinExistence type="predicted"/>
<keyword evidence="8" id="KW-1185">Reference proteome</keyword>
<keyword evidence="4 6" id="KW-1133">Transmembrane helix</keyword>
<protein>
    <submittedName>
        <fullName evidence="7">Amino acid permease</fullName>
    </submittedName>
</protein>
<evidence type="ECO:0000256" key="3">
    <source>
        <dbReference type="ARBA" id="ARBA00022692"/>
    </source>
</evidence>
<keyword evidence="2" id="KW-1003">Cell membrane</keyword>
<keyword evidence="3 6" id="KW-0812">Transmembrane</keyword>
<evidence type="ECO:0000256" key="4">
    <source>
        <dbReference type="ARBA" id="ARBA00022989"/>
    </source>
</evidence>
<evidence type="ECO:0000256" key="2">
    <source>
        <dbReference type="ARBA" id="ARBA00022475"/>
    </source>
</evidence>
<dbReference type="Proteomes" id="UP000440125">
    <property type="component" value="Unassembled WGS sequence"/>
</dbReference>
<feature type="transmembrane region" description="Helical" evidence="6">
    <location>
        <begin position="92"/>
        <end position="113"/>
    </location>
</feature>
<feature type="transmembrane region" description="Helical" evidence="6">
    <location>
        <begin position="369"/>
        <end position="388"/>
    </location>
</feature>
<comment type="caution">
    <text evidence="7">The sequence shown here is derived from an EMBL/GenBank/DDBJ whole genome shotgun (WGS) entry which is preliminary data.</text>
</comment>
<feature type="transmembrane region" description="Helical" evidence="6">
    <location>
        <begin position="133"/>
        <end position="154"/>
    </location>
</feature>
<feature type="transmembrane region" description="Helical" evidence="6">
    <location>
        <begin position="293"/>
        <end position="316"/>
    </location>
</feature>
<dbReference type="GO" id="GO:0005886">
    <property type="term" value="C:plasma membrane"/>
    <property type="evidence" value="ECO:0007669"/>
    <property type="project" value="UniProtKB-SubCell"/>
</dbReference>
<reference evidence="7 8" key="1">
    <citation type="submission" date="2019-10" db="EMBL/GenBank/DDBJ databases">
        <title>Genome Sequences from Six Type Strain Members of the Archaeal Family Sulfolobaceae: Acidianus ambivalens, Acidianus infernus, Metallosphaera prunae, Stygiolobus azoricus, Sulfolobus metallicus, and Sulfurisphaera ohwakuensis.</title>
        <authorList>
            <person name="Counts J.A."/>
            <person name="Kelly R.M."/>
        </authorList>
    </citation>
    <scope>NUCLEOTIDE SEQUENCE [LARGE SCALE GENOMIC DNA]</scope>
    <source>
        <strain evidence="7 8">DSM 3191</strain>
    </source>
</reference>
<dbReference type="Gene3D" id="1.20.1740.10">
    <property type="entry name" value="Amino acid/polyamine transporter I"/>
    <property type="match status" value="1"/>
</dbReference>
<keyword evidence="5 6" id="KW-0472">Membrane</keyword>
<evidence type="ECO:0000256" key="5">
    <source>
        <dbReference type="ARBA" id="ARBA00023136"/>
    </source>
</evidence>
<evidence type="ECO:0000256" key="6">
    <source>
        <dbReference type="SAM" id="Phobius"/>
    </source>
</evidence>
<dbReference type="RefSeq" id="WP_155863445.1">
    <property type="nucleotide sequence ID" value="NZ_WFIY01000004.1"/>
</dbReference>
<feature type="transmembrane region" description="Helical" evidence="6">
    <location>
        <begin position="166"/>
        <end position="183"/>
    </location>
</feature>
<organism evidence="7 8">
    <name type="scientific">Acidianus infernus</name>
    <dbReference type="NCBI Taxonomy" id="12915"/>
    <lineage>
        <taxon>Archaea</taxon>
        <taxon>Thermoproteota</taxon>
        <taxon>Thermoprotei</taxon>
        <taxon>Sulfolobales</taxon>
        <taxon>Sulfolobaceae</taxon>
        <taxon>Acidianus</taxon>
    </lineage>
</organism>